<proteinExistence type="predicted"/>
<gene>
    <name evidence="1" type="primary">eutB</name>
    <name evidence="1" type="ORF">OV287_07350</name>
</gene>
<sequence length="100" mass="10539">MPIALLGCKEEQPPAPPPGVYIPSVKAGESVFGYLARTRGGFDLPLYRQLIGAANEYKEGDEAAGLAAADATSRANARLLLRPELTVPLPEGPDPLGRRA</sequence>
<evidence type="ECO:0000313" key="1">
    <source>
        <dbReference type="EMBL" id="MCY1074298.1"/>
    </source>
</evidence>
<dbReference type="EC" id="4.3.1.7" evidence="1"/>
<name>A0ABT3ZY11_9BACT</name>
<reference evidence="1 2" key="1">
    <citation type="submission" date="2022-11" db="EMBL/GenBank/DDBJ databases">
        <title>Minimal conservation of predation-associated metabolite biosynthetic gene clusters underscores biosynthetic potential of Myxococcota including descriptions for ten novel species: Archangium lansinium sp. nov., Myxococcus landrumus sp. nov., Nannocystis bai.</title>
        <authorList>
            <person name="Ahearne A."/>
            <person name="Stevens C."/>
            <person name="Phillips K."/>
        </authorList>
    </citation>
    <scope>NUCLEOTIDE SEQUENCE [LARGE SCALE GENOMIC DNA]</scope>
    <source>
        <strain evidence="1 2">MIWBW</strain>
    </source>
</reference>
<organism evidence="1 2">
    <name type="scientific">Archangium lansingense</name>
    <dbReference type="NCBI Taxonomy" id="2995310"/>
    <lineage>
        <taxon>Bacteria</taxon>
        <taxon>Pseudomonadati</taxon>
        <taxon>Myxococcota</taxon>
        <taxon>Myxococcia</taxon>
        <taxon>Myxococcales</taxon>
        <taxon>Cystobacterineae</taxon>
        <taxon>Archangiaceae</taxon>
        <taxon>Archangium</taxon>
    </lineage>
</organism>
<dbReference type="EMBL" id="JAPNKA010000001">
    <property type="protein sequence ID" value="MCY1074298.1"/>
    <property type="molecule type" value="Genomic_DNA"/>
</dbReference>
<dbReference type="GO" id="GO:0008851">
    <property type="term" value="F:ethanolamine ammonia-lyase activity"/>
    <property type="evidence" value="ECO:0007669"/>
    <property type="project" value="UniProtKB-EC"/>
</dbReference>
<dbReference type="RefSeq" id="WP_267533272.1">
    <property type="nucleotide sequence ID" value="NZ_JAPNKA010000001.1"/>
</dbReference>
<keyword evidence="2" id="KW-1185">Reference proteome</keyword>
<evidence type="ECO:0000313" key="2">
    <source>
        <dbReference type="Proteomes" id="UP001207654"/>
    </source>
</evidence>
<dbReference type="Proteomes" id="UP001207654">
    <property type="component" value="Unassembled WGS sequence"/>
</dbReference>
<comment type="caution">
    <text evidence="1">The sequence shown here is derived from an EMBL/GenBank/DDBJ whole genome shotgun (WGS) entry which is preliminary data.</text>
</comment>
<accession>A0ABT3ZY11</accession>
<protein>
    <submittedName>
        <fullName evidence="1">Ethanolamine ammonia-lyase subunit EutB</fullName>
        <ecNumber evidence="1">4.3.1.7</ecNumber>
    </submittedName>
</protein>
<keyword evidence="1" id="KW-0456">Lyase</keyword>